<evidence type="ECO:0000313" key="1">
    <source>
        <dbReference type="EMBL" id="KAJ8620503.1"/>
    </source>
</evidence>
<dbReference type="Proteomes" id="UP001234297">
    <property type="component" value="Chromosome 9"/>
</dbReference>
<comment type="caution">
    <text evidence="1">The sequence shown here is derived from an EMBL/GenBank/DDBJ whole genome shotgun (WGS) entry which is preliminary data.</text>
</comment>
<accession>A0ACC2KHW6</accession>
<dbReference type="EMBL" id="CM056817">
    <property type="protein sequence ID" value="KAJ8620503.1"/>
    <property type="molecule type" value="Genomic_DNA"/>
</dbReference>
<organism evidence="1 2">
    <name type="scientific">Persea americana</name>
    <name type="common">Avocado</name>
    <dbReference type="NCBI Taxonomy" id="3435"/>
    <lineage>
        <taxon>Eukaryota</taxon>
        <taxon>Viridiplantae</taxon>
        <taxon>Streptophyta</taxon>
        <taxon>Embryophyta</taxon>
        <taxon>Tracheophyta</taxon>
        <taxon>Spermatophyta</taxon>
        <taxon>Magnoliopsida</taxon>
        <taxon>Magnoliidae</taxon>
        <taxon>Laurales</taxon>
        <taxon>Lauraceae</taxon>
        <taxon>Persea</taxon>
    </lineage>
</organism>
<sequence length="95" mass="10896">MWKLQIPEDPANRQSFRWPIGFVTSGFVRGSTKPAAEAFCEATLLAHLRTEQWGEMQEKGRPDVFVLVRNLRSAAYRVALATIVLEQQQDDLEFM</sequence>
<evidence type="ECO:0000313" key="2">
    <source>
        <dbReference type="Proteomes" id="UP001234297"/>
    </source>
</evidence>
<protein>
    <submittedName>
        <fullName evidence="1">Uncharacterized protein</fullName>
    </submittedName>
</protein>
<proteinExistence type="predicted"/>
<gene>
    <name evidence="1" type="ORF">MRB53_029032</name>
</gene>
<reference evidence="1 2" key="1">
    <citation type="journal article" date="2022" name="Hortic Res">
        <title>A haplotype resolved chromosomal level avocado genome allows analysis of novel avocado genes.</title>
        <authorList>
            <person name="Nath O."/>
            <person name="Fletcher S.J."/>
            <person name="Hayward A."/>
            <person name="Shaw L.M."/>
            <person name="Masouleh A.K."/>
            <person name="Furtado A."/>
            <person name="Henry R.J."/>
            <person name="Mitter N."/>
        </authorList>
    </citation>
    <scope>NUCLEOTIDE SEQUENCE [LARGE SCALE GENOMIC DNA]</scope>
    <source>
        <strain evidence="2">cv. Hass</strain>
    </source>
</reference>
<name>A0ACC2KHW6_PERAE</name>
<keyword evidence="2" id="KW-1185">Reference proteome</keyword>